<comment type="caution">
    <text evidence="1">The sequence shown here is derived from an EMBL/GenBank/DDBJ whole genome shotgun (WGS) entry which is preliminary data.</text>
</comment>
<sequence length="354" mass="39604">MEETSVVAPFVMKTYQMVNDPSTDGLIAWGKENNNFVVIDPLDFSQRILPAYFKHNNFSSFVRQLNTYGFRKVDPDRWAFANEWFLRGQTHLLKNIVRRKHNSRNNYAYHKYEDEEDDQELLMELDKLKQEQRDLDQQLAKMNKRLEATERRPQQMMAFLCKVVEDPEILPRMMMEKERTKRLNFGTEEKRRRLMISSVSSPPSSSGMAMTSSSVKSEEEEDAATLGAISSSSEINFDVDNFCQSSPSPETRSGAWFSQRQKSISRPAISQEQPYGTATATANFYNNISSSLSPVSSIGSGSFAVAPRGGNFAVYDNTYSGESGYLGGGGGGMVVGEGAASPPPYPFSLLGGGF</sequence>
<dbReference type="Proteomes" id="UP001060085">
    <property type="component" value="Linkage Group LG01"/>
</dbReference>
<dbReference type="EMBL" id="CM044701">
    <property type="protein sequence ID" value="KAI5680535.1"/>
    <property type="molecule type" value="Genomic_DNA"/>
</dbReference>
<protein>
    <submittedName>
        <fullName evidence="1">Uncharacterized protein</fullName>
    </submittedName>
</protein>
<proteinExistence type="predicted"/>
<keyword evidence="2" id="KW-1185">Reference proteome</keyword>
<gene>
    <name evidence="1" type="ORF">M9H77_01762</name>
</gene>
<evidence type="ECO:0000313" key="1">
    <source>
        <dbReference type="EMBL" id="KAI5680535.1"/>
    </source>
</evidence>
<organism evidence="1 2">
    <name type="scientific">Catharanthus roseus</name>
    <name type="common">Madagascar periwinkle</name>
    <name type="synonym">Vinca rosea</name>
    <dbReference type="NCBI Taxonomy" id="4058"/>
    <lineage>
        <taxon>Eukaryota</taxon>
        <taxon>Viridiplantae</taxon>
        <taxon>Streptophyta</taxon>
        <taxon>Embryophyta</taxon>
        <taxon>Tracheophyta</taxon>
        <taxon>Spermatophyta</taxon>
        <taxon>Magnoliopsida</taxon>
        <taxon>eudicotyledons</taxon>
        <taxon>Gunneridae</taxon>
        <taxon>Pentapetalae</taxon>
        <taxon>asterids</taxon>
        <taxon>lamiids</taxon>
        <taxon>Gentianales</taxon>
        <taxon>Apocynaceae</taxon>
        <taxon>Rauvolfioideae</taxon>
        <taxon>Vinceae</taxon>
        <taxon>Catharanthinae</taxon>
        <taxon>Catharanthus</taxon>
    </lineage>
</organism>
<reference evidence="2" key="1">
    <citation type="journal article" date="2023" name="Nat. Plants">
        <title>Single-cell RNA sequencing provides a high-resolution roadmap for understanding the multicellular compartmentation of specialized metabolism.</title>
        <authorList>
            <person name="Sun S."/>
            <person name="Shen X."/>
            <person name="Li Y."/>
            <person name="Li Y."/>
            <person name="Wang S."/>
            <person name="Li R."/>
            <person name="Zhang H."/>
            <person name="Shen G."/>
            <person name="Guo B."/>
            <person name="Wei J."/>
            <person name="Xu J."/>
            <person name="St-Pierre B."/>
            <person name="Chen S."/>
            <person name="Sun C."/>
        </authorList>
    </citation>
    <scope>NUCLEOTIDE SEQUENCE [LARGE SCALE GENOMIC DNA]</scope>
</reference>
<name>A0ACC0C6M0_CATRO</name>
<accession>A0ACC0C6M0</accession>
<evidence type="ECO:0000313" key="2">
    <source>
        <dbReference type="Proteomes" id="UP001060085"/>
    </source>
</evidence>